<evidence type="ECO:0000313" key="1">
    <source>
        <dbReference type="EMBL" id="KAI8440470.1"/>
    </source>
</evidence>
<protein>
    <submittedName>
        <fullName evidence="1">Uncharacterized protein</fullName>
    </submittedName>
</protein>
<name>A0ACC0KVZ1_CHOFU</name>
<sequence>MQEGDQEAICTCKSSAQPAFVNVALSHGGESLAKTEPGIELTAGRLQPVMDDGVRQPRGLVVATRTPHQSLELRMEKAKHRAVL</sequence>
<proteinExistence type="predicted"/>
<evidence type="ECO:0000313" key="2">
    <source>
        <dbReference type="Proteomes" id="UP001064048"/>
    </source>
</evidence>
<gene>
    <name evidence="1" type="ORF">MSG28_001757</name>
</gene>
<dbReference type="Proteomes" id="UP001064048">
    <property type="component" value="Chromosome 2"/>
</dbReference>
<comment type="caution">
    <text evidence="1">The sequence shown here is derived from an EMBL/GenBank/DDBJ whole genome shotgun (WGS) entry which is preliminary data.</text>
</comment>
<reference evidence="1 2" key="1">
    <citation type="journal article" date="2022" name="Genome Biol. Evol.">
        <title>The Spruce Budworm Genome: Reconstructing the Evolutionary History of Antifreeze Proteins.</title>
        <authorList>
            <person name="Beliveau C."/>
            <person name="Gagne P."/>
            <person name="Picq S."/>
            <person name="Vernygora O."/>
            <person name="Keeling C.I."/>
            <person name="Pinkney K."/>
            <person name="Doucet D."/>
            <person name="Wen F."/>
            <person name="Johnston J.S."/>
            <person name="Maaroufi H."/>
            <person name="Boyle B."/>
            <person name="Laroche J."/>
            <person name="Dewar K."/>
            <person name="Juretic N."/>
            <person name="Blackburn G."/>
            <person name="Nisole A."/>
            <person name="Brunet B."/>
            <person name="Brandao M."/>
            <person name="Lumley L."/>
            <person name="Duan J."/>
            <person name="Quan G."/>
            <person name="Lucarotti C.J."/>
            <person name="Roe A.D."/>
            <person name="Sperling F.A.H."/>
            <person name="Levesque R.C."/>
            <person name="Cusson M."/>
        </authorList>
    </citation>
    <scope>NUCLEOTIDE SEQUENCE [LARGE SCALE GENOMIC DNA]</scope>
    <source>
        <strain evidence="1">Glfc:IPQL:Cfum</strain>
    </source>
</reference>
<dbReference type="EMBL" id="CM046102">
    <property type="protein sequence ID" value="KAI8440470.1"/>
    <property type="molecule type" value="Genomic_DNA"/>
</dbReference>
<organism evidence="1 2">
    <name type="scientific">Choristoneura fumiferana</name>
    <name type="common">Spruce budworm moth</name>
    <name type="synonym">Archips fumiferana</name>
    <dbReference type="NCBI Taxonomy" id="7141"/>
    <lineage>
        <taxon>Eukaryota</taxon>
        <taxon>Metazoa</taxon>
        <taxon>Ecdysozoa</taxon>
        <taxon>Arthropoda</taxon>
        <taxon>Hexapoda</taxon>
        <taxon>Insecta</taxon>
        <taxon>Pterygota</taxon>
        <taxon>Neoptera</taxon>
        <taxon>Endopterygota</taxon>
        <taxon>Lepidoptera</taxon>
        <taxon>Glossata</taxon>
        <taxon>Ditrysia</taxon>
        <taxon>Tortricoidea</taxon>
        <taxon>Tortricidae</taxon>
        <taxon>Tortricinae</taxon>
        <taxon>Choristoneura</taxon>
    </lineage>
</organism>
<accession>A0ACC0KVZ1</accession>
<keyword evidence="2" id="KW-1185">Reference proteome</keyword>